<evidence type="ECO:0000256" key="5">
    <source>
        <dbReference type="ARBA" id="ARBA00023237"/>
    </source>
</evidence>
<feature type="domain" description="SusD-like N-terminal" evidence="7">
    <location>
        <begin position="25"/>
        <end position="249"/>
    </location>
</feature>
<dbReference type="RefSeq" id="WP_200247844.1">
    <property type="nucleotide sequence ID" value="NZ_JAENHK010000010.1"/>
</dbReference>
<dbReference type="InterPro" id="IPR033985">
    <property type="entry name" value="SusD-like_N"/>
</dbReference>
<organism evidence="8 9">
    <name type="scientific">Chryseobacterium paridis</name>
    <dbReference type="NCBI Taxonomy" id="2800328"/>
    <lineage>
        <taxon>Bacteria</taxon>
        <taxon>Pseudomonadati</taxon>
        <taxon>Bacteroidota</taxon>
        <taxon>Flavobacteriia</taxon>
        <taxon>Flavobacteriales</taxon>
        <taxon>Weeksellaceae</taxon>
        <taxon>Chryseobacterium group</taxon>
        <taxon>Chryseobacterium</taxon>
    </lineage>
</organism>
<evidence type="ECO:0000259" key="7">
    <source>
        <dbReference type="Pfam" id="PF14322"/>
    </source>
</evidence>
<evidence type="ECO:0000256" key="4">
    <source>
        <dbReference type="ARBA" id="ARBA00023136"/>
    </source>
</evidence>
<sequence length="509" mass="56365">MKKLNIYIILVIGVLGLNSCSQEILDTKPFNSVDATSAFSTPELIQLSVNGVYNAAQIGRFSGLARGYVFGAAYFQQNEARGEDVVNTQAFYQLTYESNYDVTTANNVYYWVDGYRLINRANLVNDGVEKAVTNGVISKEQGNIYKGEVLFFRALTHFEFLKHFSRPYQLDNGASMGVPYRTIGIETEGAIEQQVNLGRETVAEDYNKLLADLNFAEESLPTNAQRVGIDKISKVTKGAAIAIKIRIYLSMRDWQKVTEEYKKLESMYTLEANPFAVFNNNLGNRESIFSLNNTAVNNPGVNGALASQFNQRSLIAISPILWNNAAWLATDKRRDETAVVSGARFTRKYKDVTNYTDASPIVRFAEMKLAAAEAYARLNNKEAALKLLNDVRDRSLANPGSEAYIASSFATSADLVKGILIERRIELSCEGVRWSDIHRLINDDIAPTIGIPAKVPNGFPPSASYTAGVPYGGSLTQAIPYTDRRFLWPIPLVTTNVNPTLAAQQNPGY</sequence>
<dbReference type="EMBL" id="JAENHK010000010">
    <property type="protein sequence ID" value="MBK1897556.1"/>
    <property type="molecule type" value="Genomic_DNA"/>
</dbReference>
<name>A0ABS1FYN1_9FLAO</name>
<comment type="subcellular location">
    <subcellularLocation>
        <location evidence="1">Cell outer membrane</location>
    </subcellularLocation>
</comment>
<comment type="caution">
    <text evidence="8">The sequence shown here is derived from an EMBL/GenBank/DDBJ whole genome shotgun (WGS) entry which is preliminary data.</text>
</comment>
<dbReference type="SUPFAM" id="SSF48452">
    <property type="entry name" value="TPR-like"/>
    <property type="match status" value="1"/>
</dbReference>
<evidence type="ECO:0000313" key="8">
    <source>
        <dbReference type="EMBL" id="MBK1897556.1"/>
    </source>
</evidence>
<keyword evidence="5" id="KW-0998">Cell outer membrane</keyword>
<keyword evidence="3" id="KW-0732">Signal</keyword>
<evidence type="ECO:0000256" key="1">
    <source>
        <dbReference type="ARBA" id="ARBA00004442"/>
    </source>
</evidence>
<keyword evidence="9" id="KW-1185">Reference proteome</keyword>
<dbReference type="Proteomes" id="UP000628669">
    <property type="component" value="Unassembled WGS sequence"/>
</dbReference>
<dbReference type="Pfam" id="PF07980">
    <property type="entry name" value="SusD_RagB"/>
    <property type="match status" value="1"/>
</dbReference>
<comment type="similarity">
    <text evidence="2">Belongs to the SusD family.</text>
</comment>
<evidence type="ECO:0000256" key="2">
    <source>
        <dbReference type="ARBA" id="ARBA00006275"/>
    </source>
</evidence>
<dbReference type="InterPro" id="IPR012944">
    <property type="entry name" value="SusD_RagB_dom"/>
</dbReference>
<gene>
    <name evidence="8" type="ORF">JHL15_17455</name>
</gene>
<reference evidence="9" key="1">
    <citation type="submission" date="2021-01" db="EMBL/GenBank/DDBJ databases">
        <title>Genome public.</title>
        <authorList>
            <person name="Liu C."/>
            <person name="Sun Q."/>
        </authorList>
    </citation>
    <scope>NUCLEOTIDE SEQUENCE [LARGE SCALE GENOMIC DNA]</scope>
    <source>
        <strain evidence="9">YIM B02567</strain>
    </source>
</reference>
<evidence type="ECO:0000256" key="3">
    <source>
        <dbReference type="ARBA" id="ARBA00022729"/>
    </source>
</evidence>
<feature type="domain" description="RagB/SusD" evidence="6">
    <location>
        <begin position="348"/>
        <end position="509"/>
    </location>
</feature>
<evidence type="ECO:0000313" key="9">
    <source>
        <dbReference type="Proteomes" id="UP000628669"/>
    </source>
</evidence>
<keyword evidence="4" id="KW-0472">Membrane</keyword>
<protein>
    <submittedName>
        <fullName evidence="8">RagB/SusD family nutrient uptake outer membrane protein</fullName>
    </submittedName>
</protein>
<dbReference type="Pfam" id="PF14322">
    <property type="entry name" value="SusD-like_3"/>
    <property type="match status" value="1"/>
</dbReference>
<dbReference type="InterPro" id="IPR011990">
    <property type="entry name" value="TPR-like_helical_dom_sf"/>
</dbReference>
<proteinExistence type="inferred from homology"/>
<evidence type="ECO:0000259" key="6">
    <source>
        <dbReference type="Pfam" id="PF07980"/>
    </source>
</evidence>
<accession>A0ABS1FYN1</accession>
<dbReference type="Gene3D" id="1.25.40.390">
    <property type="match status" value="1"/>
</dbReference>